<dbReference type="Proteomes" id="UP000606044">
    <property type="component" value="Unassembled WGS sequence"/>
</dbReference>
<reference evidence="5" key="2">
    <citation type="submission" date="2020-09" db="EMBL/GenBank/DDBJ databases">
        <authorList>
            <person name="Sun Q."/>
            <person name="Sedlacek I."/>
        </authorList>
    </citation>
    <scope>NUCLEOTIDE SEQUENCE</scope>
    <source>
        <strain evidence="5">CCM 7897</strain>
    </source>
</reference>
<dbReference type="RefSeq" id="WP_188574639.1">
    <property type="nucleotide sequence ID" value="NZ_BMCT01000001.1"/>
</dbReference>
<sequence>MTAATPALEIKGLQKSFAGVRAIRDLSFTVPKGHATALIGPNGAGKTTVFNLVSGVYGIDAGSIHVNGTDITRMPSRQRIRSGVARSFQNIRLMGHLSVLENLLVGQHVRASSLCALITPYRLIPNHKWKREARRALEESGLGQYADETVGALPYGVRKRIDLVRATLAGANVLMLDEPAAGLNPSETNALRDHLKALIASGLTLLVVEHDMHFVDSICENVVVLNFGEKIAEGPLSVVRKDPKVREAYIGSDEE</sequence>
<dbReference type="GO" id="GO:0016887">
    <property type="term" value="F:ATP hydrolysis activity"/>
    <property type="evidence" value="ECO:0007669"/>
    <property type="project" value="InterPro"/>
</dbReference>
<gene>
    <name evidence="5" type="ORF">GCM10007301_02410</name>
</gene>
<dbReference type="GO" id="GO:1903806">
    <property type="term" value="P:L-isoleucine import across plasma membrane"/>
    <property type="evidence" value="ECO:0007669"/>
    <property type="project" value="TreeGrafter"/>
</dbReference>
<dbReference type="PANTHER" id="PTHR45772">
    <property type="entry name" value="CONSERVED COMPONENT OF ABC TRANSPORTER FOR NATURAL AMINO ACIDS-RELATED"/>
    <property type="match status" value="1"/>
</dbReference>
<dbReference type="Gene3D" id="3.40.50.300">
    <property type="entry name" value="P-loop containing nucleotide triphosphate hydrolases"/>
    <property type="match status" value="1"/>
</dbReference>
<dbReference type="PROSITE" id="PS50893">
    <property type="entry name" value="ABC_TRANSPORTER_2"/>
    <property type="match status" value="1"/>
</dbReference>
<dbReference type="EMBL" id="BMCT01000001">
    <property type="protein sequence ID" value="GGF46429.1"/>
    <property type="molecule type" value="Genomic_DNA"/>
</dbReference>
<dbReference type="Pfam" id="PF00005">
    <property type="entry name" value="ABC_tran"/>
    <property type="match status" value="1"/>
</dbReference>
<evidence type="ECO:0000256" key="2">
    <source>
        <dbReference type="ARBA" id="ARBA00022741"/>
    </source>
</evidence>
<dbReference type="GO" id="GO:0015188">
    <property type="term" value="F:L-isoleucine transmembrane transporter activity"/>
    <property type="evidence" value="ECO:0007669"/>
    <property type="project" value="TreeGrafter"/>
</dbReference>
<comment type="caution">
    <text evidence="5">The sequence shown here is derived from an EMBL/GenBank/DDBJ whole genome shotgun (WGS) entry which is preliminary data.</text>
</comment>
<accession>A0A917BJX3</accession>
<evidence type="ECO:0000256" key="3">
    <source>
        <dbReference type="ARBA" id="ARBA00022840"/>
    </source>
</evidence>
<dbReference type="InterPro" id="IPR051120">
    <property type="entry name" value="ABC_AA/LPS_Transport"/>
</dbReference>
<dbReference type="SMART" id="SM00382">
    <property type="entry name" value="AAA"/>
    <property type="match status" value="1"/>
</dbReference>
<proteinExistence type="predicted"/>
<dbReference type="GO" id="GO:0015192">
    <property type="term" value="F:L-phenylalanine transmembrane transporter activity"/>
    <property type="evidence" value="ECO:0007669"/>
    <property type="project" value="TreeGrafter"/>
</dbReference>
<dbReference type="GO" id="GO:0005886">
    <property type="term" value="C:plasma membrane"/>
    <property type="evidence" value="ECO:0007669"/>
    <property type="project" value="TreeGrafter"/>
</dbReference>
<evidence type="ECO:0000313" key="5">
    <source>
        <dbReference type="EMBL" id="GGF46429.1"/>
    </source>
</evidence>
<dbReference type="Pfam" id="PF12399">
    <property type="entry name" value="BCA_ABC_TP_C"/>
    <property type="match status" value="1"/>
</dbReference>
<protein>
    <submittedName>
        <fullName evidence="5">ABC transporter ATP-binding protein</fullName>
    </submittedName>
</protein>
<organism evidence="5 6">
    <name type="scientific">Azorhizobium oxalatiphilum</name>
    <dbReference type="NCBI Taxonomy" id="980631"/>
    <lineage>
        <taxon>Bacteria</taxon>
        <taxon>Pseudomonadati</taxon>
        <taxon>Pseudomonadota</taxon>
        <taxon>Alphaproteobacteria</taxon>
        <taxon>Hyphomicrobiales</taxon>
        <taxon>Xanthobacteraceae</taxon>
        <taxon>Azorhizobium</taxon>
    </lineage>
</organism>
<dbReference type="InterPro" id="IPR003439">
    <property type="entry name" value="ABC_transporter-like_ATP-bd"/>
</dbReference>
<keyword evidence="2" id="KW-0547">Nucleotide-binding</keyword>
<dbReference type="InterPro" id="IPR032823">
    <property type="entry name" value="BCA_ABC_TP_C"/>
</dbReference>
<name>A0A917BJX3_9HYPH</name>
<dbReference type="CDD" id="cd03219">
    <property type="entry name" value="ABC_Mj1267_LivG_branched"/>
    <property type="match status" value="1"/>
</dbReference>
<keyword evidence="1" id="KW-0813">Transport</keyword>
<keyword evidence="6" id="KW-1185">Reference proteome</keyword>
<dbReference type="InterPro" id="IPR003593">
    <property type="entry name" value="AAA+_ATPase"/>
</dbReference>
<evidence type="ECO:0000256" key="1">
    <source>
        <dbReference type="ARBA" id="ARBA00022448"/>
    </source>
</evidence>
<dbReference type="GO" id="GO:1903805">
    <property type="term" value="P:L-valine import across plasma membrane"/>
    <property type="evidence" value="ECO:0007669"/>
    <property type="project" value="TreeGrafter"/>
</dbReference>
<dbReference type="GO" id="GO:0015808">
    <property type="term" value="P:L-alanine transport"/>
    <property type="evidence" value="ECO:0007669"/>
    <property type="project" value="TreeGrafter"/>
</dbReference>
<evidence type="ECO:0000259" key="4">
    <source>
        <dbReference type="PROSITE" id="PS50893"/>
    </source>
</evidence>
<dbReference type="GO" id="GO:0005304">
    <property type="term" value="F:L-valine transmembrane transporter activity"/>
    <property type="evidence" value="ECO:0007669"/>
    <property type="project" value="TreeGrafter"/>
</dbReference>
<dbReference type="PANTHER" id="PTHR45772:SF7">
    <property type="entry name" value="AMINO ACID ABC TRANSPORTER ATP-BINDING PROTEIN"/>
    <property type="match status" value="1"/>
</dbReference>
<dbReference type="GO" id="GO:0042941">
    <property type="term" value="P:D-alanine transmembrane transport"/>
    <property type="evidence" value="ECO:0007669"/>
    <property type="project" value="TreeGrafter"/>
</dbReference>
<dbReference type="SUPFAM" id="SSF52540">
    <property type="entry name" value="P-loop containing nucleoside triphosphate hydrolases"/>
    <property type="match status" value="1"/>
</dbReference>
<evidence type="ECO:0000313" key="6">
    <source>
        <dbReference type="Proteomes" id="UP000606044"/>
    </source>
</evidence>
<dbReference type="AlphaFoldDB" id="A0A917BJX3"/>
<reference evidence="5" key="1">
    <citation type="journal article" date="2014" name="Int. J. Syst. Evol. Microbiol.">
        <title>Complete genome sequence of Corynebacterium casei LMG S-19264T (=DSM 44701T), isolated from a smear-ripened cheese.</title>
        <authorList>
            <consortium name="US DOE Joint Genome Institute (JGI-PGF)"/>
            <person name="Walter F."/>
            <person name="Albersmeier A."/>
            <person name="Kalinowski J."/>
            <person name="Ruckert C."/>
        </authorList>
    </citation>
    <scope>NUCLEOTIDE SEQUENCE</scope>
    <source>
        <strain evidence="5">CCM 7897</strain>
    </source>
</reference>
<dbReference type="InterPro" id="IPR027417">
    <property type="entry name" value="P-loop_NTPase"/>
</dbReference>
<keyword evidence="3 5" id="KW-0067">ATP-binding</keyword>
<feature type="domain" description="ABC transporter" evidence="4">
    <location>
        <begin position="8"/>
        <end position="252"/>
    </location>
</feature>
<dbReference type="GO" id="GO:0005524">
    <property type="term" value="F:ATP binding"/>
    <property type="evidence" value="ECO:0007669"/>
    <property type="project" value="UniProtKB-KW"/>
</dbReference>